<evidence type="ECO:0000313" key="2">
    <source>
        <dbReference type="EMBL" id="NGO52911.1"/>
    </source>
</evidence>
<dbReference type="Gene3D" id="3.30.420.10">
    <property type="entry name" value="Ribonuclease H-like superfamily/Ribonuclease H"/>
    <property type="match status" value="1"/>
</dbReference>
<dbReference type="PANTHER" id="PTHR46889">
    <property type="entry name" value="TRANSPOSASE INSF FOR INSERTION SEQUENCE IS3B-RELATED"/>
    <property type="match status" value="1"/>
</dbReference>
<feature type="domain" description="Integrase catalytic" evidence="1">
    <location>
        <begin position="1"/>
        <end position="122"/>
    </location>
</feature>
<evidence type="ECO:0000313" key="3">
    <source>
        <dbReference type="Proteomes" id="UP001642900"/>
    </source>
</evidence>
<protein>
    <submittedName>
        <fullName evidence="2">Transposase</fullName>
    </submittedName>
</protein>
<dbReference type="Proteomes" id="UP001642900">
    <property type="component" value="Unassembled WGS sequence"/>
</dbReference>
<dbReference type="PROSITE" id="PS50994">
    <property type="entry name" value="INTEGRASE"/>
    <property type="match status" value="1"/>
</dbReference>
<dbReference type="InterPro" id="IPR050900">
    <property type="entry name" value="Transposase_IS3/IS150/IS904"/>
</dbReference>
<name>A0A6G4WDS8_9HYPH</name>
<gene>
    <name evidence="2" type="ORF">G6N73_17300</name>
</gene>
<sequence>MRLDTPLALAAPRSALENRKPPPGCIHHTDRGCQYASETYRRALDEAGLRGSMSAIGNQYHNAQAERFMKTLKVEDVYVAGYETFADVAERLPRFIDEIYNAKRLHSALGYRSPEEFENQLTSRRLSLEVRVVQR</sequence>
<dbReference type="InterPro" id="IPR001584">
    <property type="entry name" value="Integrase_cat-core"/>
</dbReference>
<dbReference type="PANTHER" id="PTHR46889:SF7">
    <property type="entry name" value="TRANSPOSASE FOR INSERTION SEQUENCE ELEMENT IS904"/>
    <property type="match status" value="1"/>
</dbReference>
<dbReference type="SUPFAM" id="SSF53098">
    <property type="entry name" value="Ribonuclease H-like"/>
    <property type="match status" value="1"/>
</dbReference>
<keyword evidence="3" id="KW-1185">Reference proteome</keyword>
<dbReference type="Pfam" id="PF13683">
    <property type="entry name" value="rve_3"/>
    <property type="match status" value="1"/>
</dbReference>
<dbReference type="EMBL" id="JAAKZF010000024">
    <property type="protein sequence ID" value="NGO52911.1"/>
    <property type="molecule type" value="Genomic_DNA"/>
</dbReference>
<reference evidence="2 3" key="1">
    <citation type="submission" date="2020-02" db="EMBL/GenBank/DDBJ databases">
        <title>Genome sequence of strain CCNWXJ40-4.</title>
        <authorList>
            <person name="Gao J."/>
            <person name="Sun J."/>
        </authorList>
    </citation>
    <scope>NUCLEOTIDE SEQUENCE [LARGE SCALE GENOMIC DNA]</scope>
    <source>
        <strain evidence="2 3">CCNWXJ 40-4</strain>
    </source>
</reference>
<dbReference type="InterPro" id="IPR036397">
    <property type="entry name" value="RNaseH_sf"/>
</dbReference>
<organism evidence="2 3">
    <name type="scientific">Allomesorhizobium camelthorni</name>
    <dbReference type="NCBI Taxonomy" id="475069"/>
    <lineage>
        <taxon>Bacteria</taxon>
        <taxon>Pseudomonadati</taxon>
        <taxon>Pseudomonadota</taxon>
        <taxon>Alphaproteobacteria</taxon>
        <taxon>Hyphomicrobiales</taxon>
        <taxon>Phyllobacteriaceae</taxon>
        <taxon>Allomesorhizobium</taxon>
    </lineage>
</organism>
<proteinExistence type="predicted"/>
<dbReference type="InterPro" id="IPR012337">
    <property type="entry name" value="RNaseH-like_sf"/>
</dbReference>
<accession>A0A6G4WDS8</accession>
<dbReference type="AlphaFoldDB" id="A0A6G4WDS8"/>
<comment type="caution">
    <text evidence="2">The sequence shown here is derived from an EMBL/GenBank/DDBJ whole genome shotgun (WGS) entry which is preliminary data.</text>
</comment>
<dbReference type="GO" id="GO:0015074">
    <property type="term" value="P:DNA integration"/>
    <property type="evidence" value="ECO:0007669"/>
    <property type="project" value="InterPro"/>
</dbReference>
<dbReference type="GO" id="GO:0003676">
    <property type="term" value="F:nucleic acid binding"/>
    <property type="evidence" value="ECO:0007669"/>
    <property type="project" value="InterPro"/>
</dbReference>
<evidence type="ECO:0000259" key="1">
    <source>
        <dbReference type="PROSITE" id="PS50994"/>
    </source>
</evidence>